<organism evidence="3 4">
    <name type="scientific">Angomonas deanei</name>
    <dbReference type="NCBI Taxonomy" id="59799"/>
    <lineage>
        <taxon>Eukaryota</taxon>
        <taxon>Discoba</taxon>
        <taxon>Euglenozoa</taxon>
        <taxon>Kinetoplastea</taxon>
        <taxon>Metakinetoplastina</taxon>
        <taxon>Trypanosomatida</taxon>
        <taxon>Trypanosomatidae</taxon>
        <taxon>Strigomonadinae</taxon>
        <taxon>Angomonas</taxon>
    </lineage>
</organism>
<dbReference type="OrthoDB" id="271755at2759"/>
<evidence type="ECO:0000256" key="1">
    <source>
        <dbReference type="SAM" id="Coils"/>
    </source>
</evidence>
<feature type="region of interest" description="Disordered" evidence="2">
    <location>
        <begin position="488"/>
        <end position="523"/>
    </location>
</feature>
<name>A0A7G2CJU4_9TRYP</name>
<evidence type="ECO:0000313" key="3">
    <source>
        <dbReference type="EMBL" id="CAD2219327.1"/>
    </source>
</evidence>
<dbReference type="EMBL" id="LR877157">
    <property type="protein sequence ID" value="CAD2219327.1"/>
    <property type="molecule type" value="Genomic_DNA"/>
</dbReference>
<reference evidence="3 4" key="1">
    <citation type="submission" date="2020-08" db="EMBL/GenBank/DDBJ databases">
        <authorList>
            <person name="Newling K."/>
            <person name="Davey J."/>
            <person name="Forrester S."/>
        </authorList>
    </citation>
    <scope>NUCLEOTIDE SEQUENCE [LARGE SCALE GENOMIC DNA]</scope>
    <source>
        <strain evidence="4">Crithidia deanei Carvalho (ATCC PRA-265)</strain>
    </source>
</reference>
<gene>
    <name evidence="3" type="ORF">ADEAN_000683200</name>
</gene>
<keyword evidence="4" id="KW-1185">Reference proteome</keyword>
<dbReference type="VEuPathDB" id="TriTrypDB:ADEAN_000683200"/>
<evidence type="ECO:0000313" key="4">
    <source>
        <dbReference type="Proteomes" id="UP000515908"/>
    </source>
</evidence>
<proteinExistence type="predicted"/>
<protein>
    <submittedName>
        <fullName evidence="3">Uncharacterized protein</fullName>
    </submittedName>
</protein>
<evidence type="ECO:0000256" key="2">
    <source>
        <dbReference type="SAM" id="MobiDB-lite"/>
    </source>
</evidence>
<feature type="compositionally biased region" description="Polar residues" evidence="2">
    <location>
        <begin position="490"/>
        <end position="505"/>
    </location>
</feature>
<feature type="coiled-coil region" evidence="1">
    <location>
        <begin position="333"/>
        <end position="372"/>
    </location>
</feature>
<dbReference type="AlphaFoldDB" id="A0A7G2CJU4"/>
<accession>A0A7G2CJU4</accession>
<feature type="compositionally biased region" description="Basic residues" evidence="2">
    <location>
        <begin position="510"/>
        <end position="523"/>
    </location>
</feature>
<keyword evidence="1" id="KW-0175">Coiled coil</keyword>
<sequence length="523" mass="56678">MLAVFNNQANLALVAIPSDNDAKKPVKGVWCTLNSQVERPGSVCFHHTSDRNDILVDGVTLIELYQINSKSTPVPVAPDTPNTVVKKLPASLVHADPSIVAATPAEPTYPAPTTTESRGPAPTMAPVVPASTVAAVQQAKATLLNNMLLQMTDGPIAAAIYQGDEAFRKQLESQQNVMQNILQIMQLTPQQISRDHQLLVNLALEAQMTELQQTLANQPRGEGTGVVRSASEKSNEDSFVSYAVASLMVPISKDIATGVTRGINETLRSELDLAVKQALGDHLKESQKNIIKKRLDDALRNSTDFFAQEVQKKLQSFATHELKDALSSMNGTIAKLSEENRALQIALRDMMALNTGEELARVRQQVRELRTQLGEVSAVNAAVGTKSSFQARPTPDAVRDAVQAHLRTAHYSEALQYLVLGQHPAVVYEVLFDLDEEHYNALLADANVSDTLWTQTLLILLKHNDGKEATTVQIAQVVSDVISERPALSKPSNAEGSSSSATFVTSLVPRRGRKAGGKRALKS</sequence>
<dbReference type="Proteomes" id="UP000515908">
    <property type="component" value="Chromosome 13"/>
</dbReference>